<evidence type="ECO:0000256" key="7">
    <source>
        <dbReference type="PROSITE-ProRule" id="PRU10141"/>
    </source>
</evidence>
<proteinExistence type="predicted"/>
<keyword evidence="6 7" id="KW-0067">ATP-binding</keyword>
<keyword evidence="3 10" id="KW-0808">Transferase</keyword>
<dbReference type="Pfam" id="PF00069">
    <property type="entry name" value="Pkinase"/>
    <property type="match status" value="1"/>
</dbReference>
<evidence type="ECO:0000313" key="10">
    <source>
        <dbReference type="EMBL" id="MFC5021165.1"/>
    </source>
</evidence>
<keyword evidence="4 7" id="KW-0547">Nucleotide-binding</keyword>
<dbReference type="PROSITE" id="PS00108">
    <property type="entry name" value="PROTEIN_KINASE_ST"/>
    <property type="match status" value="1"/>
</dbReference>
<dbReference type="PROSITE" id="PS50011">
    <property type="entry name" value="PROTEIN_KINASE_DOM"/>
    <property type="match status" value="1"/>
</dbReference>
<dbReference type="Proteomes" id="UP001595829">
    <property type="component" value="Unassembled WGS sequence"/>
</dbReference>
<dbReference type="PROSITE" id="PS00107">
    <property type="entry name" value="PROTEIN_KINASE_ATP"/>
    <property type="match status" value="1"/>
</dbReference>
<gene>
    <name evidence="10" type="ORF">ACFPM3_03240</name>
</gene>
<dbReference type="RefSeq" id="WP_345693151.1">
    <property type="nucleotide sequence ID" value="NZ_BAABIT010000001.1"/>
</dbReference>
<dbReference type="GO" id="GO:0004674">
    <property type="term" value="F:protein serine/threonine kinase activity"/>
    <property type="evidence" value="ECO:0007669"/>
    <property type="project" value="UniProtKB-EC"/>
</dbReference>
<evidence type="ECO:0000256" key="8">
    <source>
        <dbReference type="SAM" id="MobiDB-lite"/>
    </source>
</evidence>
<dbReference type="EC" id="2.7.11.1" evidence="1"/>
<organism evidence="10 11">
    <name type="scientific">Streptomyces coeruleoprunus</name>
    <dbReference type="NCBI Taxonomy" id="285563"/>
    <lineage>
        <taxon>Bacteria</taxon>
        <taxon>Bacillati</taxon>
        <taxon>Actinomycetota</taxon>
        <taxon>Actinomycetes</taxon>
        <taxon>Kitasatosporales</taxon>
        <taxon>Streptomycetaceae</taxon>
        <taxon>Streptomyces</taxon>
    </lineage>
</organism>
<keyword evidence="11" id="KW-1185">Reference proteome</keyword>
<keyword evidence="5 10" id="KW-0418">Kinase</keyword>
<dbReference type="PANTHER" id="PTHR43289">
    <property type="entry name" value="MITOGEN-ACTIVATED PROTEIN KINASE KINASE KINASE 20-RELATED"/>
    <property type="match status" value="1"/>
</dbReference>
<dbReference type="SUPFAM" id="SSF56112">
    <property type="entry name" value="Protein kinase-like (PK-like)"/>
    <property type="match status" value="1"/>
</dbReference>
<evidence type="ECO:0000256" key="3">
    <source>
        <dbReference type="ARBA" id="ARBA00022679"/>
    </source>
</evidence>
<dbReference type="PANTHER" id="PTHR43289:SF6">
    <property type="entry name" value="SERINE_THREONINE-PROTEIN KINASE NEKL-3"/>
    <property type="match status" value="1"/>
</dbReference>
<feature type="region of interest" description="Disordered" evidence="8">
    <location>
        <begin position="360"/>
        <end position="447"/>
    </location>
</feature>
<comment type="caution">
    <text evidence="10">The sequence shown here is derived from an EMBL/GenBank/DDBJ whole genome shotgun (WGS) entry which is preliminary data.</text>
</comment>
<accession>A0ABV9X6T9</accession>
<sequence length="551" mass="56138">MNAWSVPGCTEVRELGSGASGRVVLAVHDVTGVRVAVKYLGDNLRADRSFLHGFRDEARLLGDLESPYVVRLYEYVEGPDGAAIVMELVEGVALRALLRQQGPLGPEAALTVLKGSLLGLAAAHGAGVVHRDYKPENVLVGTDGVSRLVDFGIAAGRGTSAGVSGTPAYMAPEQWTGEPASPSADVYAATATFYECLTGRKPFAGESVAELALRHVSDPVPEDGVPEPVLPLIRSGMAKSPGDRPQEAAAFVHALEAVATRAYGPRWEERGRGRLAALTALLPLLLPSAGDRAETTTDLASTSLGRDDGWWQAWKPNALGLGAISSALVLALVLVLGAVAEDTGTRGAAAGRALATTSFGPGEGGAAPGPATATPSAGPSASATASPGPTGSASPTATASPEPTDTATVSPSPYASPPATTAPPPTSPPPPTTPPTTTAPPPVVRPTVKSVTLTDFRQTGSTTATATLDVTTDGTGPLTLTVTWFSGGSGGGKQDGAAQTYERSGATHYTLTVDHTFQGAGCYWSVSATSDPAPANGGASRQLLTWRCDIR</sequence>
<reference evidence="11" key="1">
    <citation type="journal article" date="2019" name="Int. J. Syst. Evol. Microbiol.">
        <title>The Global Catalogue of Microorganisms (GCM) 10K type strain sequencing project: providing services to taxonomists for standard genome sequencing and annotation.</title>
        <authorList>
            <consortium name="The Broad Institute Genomics Platform"/>
            <consortium name="The Broad Institute Genome Sequencing Center for Infectious Disease"/>
            <person name="Wu L."/>
            <person name="Ma J."/>
        </authorList>
    </citation>
    <scope>NUCLEOTIDE SEQUENCE [LARGE SCALE GENOMIC DNA]</scope>
    <source>
        <strain evidence="11">CGMCC 4.1648</strain>
    </source>
</reference>
<evidence type="ECO:0000256" key="5">
    <source>
        <dbReference type="ARBA" id="ARBA00022777"/>
    </source>
</evidence>
<dbReference type="InterPro" id="IPR011009">
    <property type="entry name" value="Kinase-like_dom_sf"/>
</dbReference>
<evidence type="ECO:0000256" key="2">
    <source>
        <dbReference type="ARBA" id="ARBA00022527"/>
    </source>
</evidence>
<dbReference type="EMBL" id="JBHSJD010000002">
    <property type="protein sequence ID" value="MFC5021165.1"/>
    <property type="molecule type" value="Genomic_DNA"/>
</dbReference>
<evidence type="ECO:0000256" key="6">
    <source>
        <dbReference type="ARBA" id="ARBA00022840"/>
    </source>
</evidence>
<name>A0ABV9X6T9_9ACTN</name>
<feature type="compositionally biased region" description="Low complexity" evidence="8">
    <location>
        <begin position="368"/>
        <end position="413"/>
    </location>
</feature>
<protein>
    <recommendedName>
        <fullName evidence="1">non-specific serine/threonine protein kinase</fullName>
        <ecNumber evidence="1">2.7.11.1</ecNumber>
    </recommendedName>
</protein>
<evidence type="ECO:0000256" key="4">
    <source>
        <dbReference type="ARBA" id="ARBA00022741"/>
    </source>
</evidence>
<dbReference type="InterPro" id="IPR008271">
    <property type="entry name" value="Ser/Thr_kinase_AS"/>
</dbReference>
<keyword evidence="2" id="KW-0723">Serine/threonine-protein kinase</keyword>
<feature type="compositionally biased region" description="Pro residues" evidence="8">
    <location>
        <begin position="414"/>
        <end position="444"/>
    </location>
</feature>
<feature type="binding site" evidence="7">
    <location>
        <position position="38"/>
    </location>
    <ligand>
        <name>ATP</name>
        <dbReference type="ChEBI" id="CHEBI:30616"/>
    </ligand>
</feature>
<dbReference type="CDD" id="cd14014">
    <property type="entry name" value="STKc_PknB_like"/>
    <property type="match status" value="1"/>
</dbReference>
<dbReference type="InterPro" id="IPR017441">
    <property type="entry name" value="Protein_kinase_ATP_BS"/>
</dbReference>
<dbReference type="Gene3D" id="1.10.510.10">
    <property type="entry name" value="Transferase(Phosphotransferase) domain 1"/>
    <property type="match status" value="1"/>
</dbReference>
<feature type="domain" description="Protein kinase" evidence="9">
    <location>
        <begin position="9"/>
        <end position="256"/>
    </location>
</feature>
<evidence type="ECO:0000259" key="9">
    <source>
        <dbReference type="PROSITE" id="PS50011"/>
    </source>
</evidence>
<evidence type="ECO:0000313" key="11">
    <source>
        <dbReference type="Proteomes" id="UP001595829"/>
    </source>
</evidence>
<evidence type="ECO:0000256" key="1">
    <source>
        <dbReference type="ARBA" id="ARBA00012513"/>
    </source>
</evidence>
<dbReference type="InterPro" id="IPR000719">
    <property type="entry name" value="Prot_kinase_dom"/>
</dbReference>